<feature type="chain" id="PRO_5046590368" evidence="3">
    <location>
        <begin position="24"/>
        <end position="929"/>
    </location>
</feature>
<evidence type="ECO:0000256" key="1">
    <source>
        <dbReference type="ARBA" id="ARBA00006586"/>
    </source>
</evidence>
<dbReference type="PANTHER" id="PTHR34218">
    <property type="entry name" value="PEPTIDASE S45 PENICILLIN AMIDASE"/>
    <property type="match status" value="1"/>
</dbReference>
<dbReference type="Pfam" id="PF01804">
    <property type="entry name" value="Penicil_amidase"/>
    <property type="match status" value="1"/>
</dbReference>
<dbReference type="InterPro" id="IPR023343">
    <property type="entry name" value="Penicillin_amidase_dom1"/>
</dbReference>
<accession>A0ABU4VIS8</accession>
<feature type="signal peptide" evidence="3">
    <location>
        <begin position="1"/>
        <end position="23"/>
    </location>
</feature>
<evidence type="ECO:0000313" key="4">
    <source>
        <dbReference type="EMBL" id="MDX8150725.1"/>
    </source>
</evidence>
<evidence type="ECO:0000313" key="5">
    <source>
        <dbReference type="Proteomes" id="UP001277761"/>
    </source>
</evidence>
<feature type="region of interest" description="Disordered" evidence="2">
    <location>
        <begin position="23"/>
        <end position="49"/>
    </location>
</feature>
<dbReference type="SUPFAM" id="SSF56235">
    <property type="entry name" value="N-terminal nucleophile aminohydrolases (Ntn hydrolases)"/>
    <property type="match status" value="1"/>
</dbReference>
<comment type="caution">
    <text evidence="4">The sequence shown here is derived from an EMBL/GenBank/DDBJ whole genome shotgun (WGS) entry which is preliminary data.</text>
</comment>
<dbReference type="Gene3D" id="1.10.439.10">
    <property type="entry name" value="Penicillin Amidohydrolase, domain 1"/>
    <property type="match status" value="1"/>
</dbReference>
<proteinExistence type="inferred from homology"/>
<dbReference type="PANTHER" id="PTHR34218:SF4">
    <property type="entry name" value="ACYL-HOMOSERINE LACTONE ACYLASE QUIP"/>
    <property type="match status" value="1"/>
</dbReference>
<keyword evidence="3" id="KW-0732">Signal</keyword>
<feature type="region of interest" description="Disordered" evidence="2">
    <location>
        <begin position="359"/>
        <end position="386"/>
    </location>
</feature>
<dbReference type="InterPro" id="IPR043147">
    <property type="entry name" value="Penicillin_amidase_A-knob"/>
</dbReference>
<protein>
    <submittedName>
        <fullName evidence="4">Penicillin acylase family protein</fullName>
    </submittedName>
</protein>
<dbReference type="InterPro" id="IPR029055">
    <property type="entry name" value="Ntn_hydrolases_N"/>
</dbReference>
<dbReference type="Gene3D" id="1.10.287.150">
    <property type="match status" value="1"/>
</dbReference>
<organism evidence="4 5">
    <name type="scientific">Patulibacter brassicae</name>
    <dbReference type="NCBI Taxonomy" id="1705717"/>
    <lineage>
        <taxon>Bacteria</taxon>
        <taxon>Bacillati</taxon>
        <taxon>Actinomycetota</taxon>
        <taxon>Thermoleophilia</taxon>
        <taxon>Solirubrobacterales</taxon>
        <taxon>Patulibacteraceae</taxon>
        <taxon>Patulibacter</taxon>
    </lineage>
</organism>
<dbReference type="InterPro" id="IPR002692">
    <property type="entry name" value="S45"/>
</dbReference>
<dbReference type="EMBL" id="JAXAVX010000001">
    <property type="protein sequence ID" value="MDX8150725.1"/>
    <property type="molecule type" value="Genomic_DNA"/>
</dbReference>
<keyword evidence="5" id="KW-1185">Reference proteome</keyword>
<feature type="compositionally biased region" description="Basic and acidic residues" evidence="2">
    <location>
        <begin position="367"/>
        <end position="377"/>
    </location>
</feature>
<dbReference type="Gene3D" id="3.60.20.10">
    <property type="entry name" value="Glutamine Phosphoribosylpyrophosphate, subunit 1, domain 1"/>
    <property type="match status" value="2"/>
</dbReference>
<gene>
    <name evidence="4" type="ORF">SK069_03890</name>
</gene>
<evidence type="ECO:0000256" key="2">
    <source>
        <dbReference type="SAM" id="MobiDB-lite"/>
    </source>
</evidence>
<evidence type="ECO:0000256" key="3">
    <source>
        <dbReference type="SAM" id="SignalP"/>
    </source>
</evidence>
<comment type="similarity">
    <text evidence="1">Belongs to the peptidase S45 family.</text>
</comment>
<dbReference type="Proteomes" id="UP001277761">
    <property type="component" value="Unassembled WGS sequence"/>
</dbReference>
<dbReference type="Gene3D" id="1.10.1400.10">
    <property type="match status" value="1"/>
</dbReference>
<sequence>MSRRRLALLGLVLALAGAAPAGAAPAPLERGAGDPAAGGVHDVLPPGTDGSTSLPEALAFLADGRRPSHAGDQLPLFAALPRAAARPGPLDLARLYKDATFGTTPAERVGEEHPRDDVTIVRDRRFGVPRVRGATRDGVLFGAGWVAAQDRLFLMDVMRHLARGQLSGFAGGAPGNRALDAYQWSQAPYAEVDLQAQLDALPRRYGAEGARLRRDLEQYVAGINAYLVGLPLRPGGVPAEYLAVNRPLGPERWRTTDLVATAALFGTSFGRGGGQELEVAELLQRFTERFGARTGRALWRQLLAFDDPDAPTTVRRAAGRFPYQTPSSGTPAGDAGGTAILPDRGSVVRSPVVVAGPDAAPARARARRGEAPVDRRPGATRALPGIVGSLPRTMSNALLVSGARSRSGHPLAVMGPQVDFSAPQLLLEQELVGGGIQARGAAFPGLSAFVLVGRGLDYAFSATSGQQDIADTFALPLCDPGGGVATLRSSGVRYRDRCVGIERLVRRTSWTPSLADPTPAGRQELVAERTPLGLVAGRGTVEGRPTAFTVLRSTYGHEIDSAVGIARLNRPDAVHDAESFRRATADIAFATNWFYVDDRDAQYQGAGALPRRAPGATGQLPVSADDAWVGWDPVARTSQRLGLDEQPAVRNQDYVTNWNNKQAVGFASSADSTYGSVYRSQLLDLRVDQALTRGGGRIDLGEAVRAVGLAATTDLRGQKVLPLALRLLRDERDPALRAALDRLSAWAADGWHRRDADGDGRYEHADAIRIMDAWWPRWLRAQFEPALGAELFAALERFFPLDDPPGGDLGHRGSAYQAGWYSMAHKDLRAVLGGRLRERFATGFCGGGSRAACVAALASSLRDALAVPPAEVYRDDAECDRGRHARTDRQRCFDAIVHRPYGLLDQPLADFQNRPTYQLAAEIRGRRPR</sequence>
<name>A0ABU4VIS8_9ACTN</name>
<dbReference type="RefSeq" id="WP_319952869.1">
    <property type="nucleotide sequence ID" value="NZ_JAXAVX010000001.1"/>
</dbReference>
<reference evidence="4 5" key="1">
    <citation type="submission" date="2023-11" db="EMBL/GenBank/DDBJ databases">
        <authorList>
            <person name="Xu M."/>
            <person name="Jiang T."/>
        </authorList>
    </citation>
    <scope>NUCLEOTIDE SEQUENCE [LARGE SCALE GENOMIC DNA]</scope>
    <source>
        <strain evidence="4 5">SD</strain>
    </source>
</reference>